<dbReference type="Proteomes" id="UP001233999">
    <property type="component" value="Unassembled WGS sequence"/>
</dbReference>
<reference evidence="1" key="2">
    <citation type="submission" date="2023-05" db="EMBL/GenBank/DDBJ databases">
        <authorList>
            <person name="Fouks B."/>
        </authorList>
    </citation>
    <scope>NUCLEOTIDE SEQUENCE</scope>
    <source>
        <strain evidence="1">Stay&amp;Tobe</strain>
        <tissue evidence="1">Testes</tissue>
    </source>
</reference>
<name>A0AAD8ERG4_DIPPU</name>
<feature type="non-terminal residue" evidence="1">
    <location>
        <position position="1"/>
    </location>
</feature>
<comment type="caution">
    <text evidence="1">The sequence shown here is derived from an EMBL/GenBank/DDBJ whole genome shotgun (WGS) entry which is preliminary data.</text>
</comment>
<gene>
    <name evidence="1" type="ORF">L9F63_026483</name>
</gene>
<organism evidence="1 2">
    <name type="scientific">Diploptera punctata</name>
    <name type="common">Pacific beetle cockroach</name>
    <dbReference type="NCBI Taxonomy" id="6984"/>
    <lineage>
        <taxon>Eukaryota</taxon>
        <taxon>Metazoa</taxon>
        <taxon>Ecdysozoa</taxon>
        <taxon>Arthropoda</taxon>
        <taxon>Hexapoda</taxon>
        <taxon>Insecta</taxon>
        <taxon>Pterygota</taxon>
        <taxon>Neoptera</taxon>
        <taxon>Polyneoptera</taxon>
        <taxon>Dictyoptera</taxon>
        <taxon>Blattodea</taxon>
        <taxon>Blaberoidea</taxon>
        <taxon>Blaberidae</taxon>
        <taxon>Diplopterinae</taxon>
        <taxon>Diploptera</taxon>
    </lineage>
</organism>
<sequence length="65" mass="7500">NCLTLWIGKPLSQQQRFSDDLHCWFHRLMSIVLKKTLDMCSGWKTVSNYATGVIGEAMYCCVEIE</sequence>
<protein>
    <submittedName>
        <fullName evidence="1">Uncharacterized protein</fullName>
    </submittedName>
</protein>
<keyword evidence="2" id="KW-1185">Reference proteome</keyword>
<dbReference type="EMBL" id="JASPKZ010000718">
    <property type="protein sequence ID" value="KAJ9599666.1"/>
    <property type="molecule type" value="Genomic_DNA"/>
</dbReference>
<evidence type="ECO:0000313" key="1">
    <source>
        <dbReference type="EMBL" id="KAJ9599666.1"/>
    </source>
</evidence>
<proteinExistence type="predicted"/>
<feature type="non-terminal residue" evidence="1">
    <location>
        <position position="65"/>
    </location>
</feature>
<accession>A0AAD8ERG4</accession>
<evidence type="ECO:0000313" key="2">
    <source>
        <dbReference type="Proteomes" id="UP001233999"/>
    </source>
</evidence>
<reference evidence="1" key="1">
    <citation type="journal article" date="2023" name="IScience">
        <title>Live-bearing cockroach genome reveals convergent evolutionary mechanisms linked to viviparity in insects and beyond.</title>
        <authorList>
            <person name="Fouks B."/>
            <person name="Harrison M.C."/>
            <person name="Mikhailova A.A."/>
            <person name="Marchal E."/>
            <person name="English S."/>
            <person name="Carruthers M."/>
            <person name="Jennings E.C."/>
            <person name="Chiamaka E.L."/>
            <person name="Frigard R.A."/>
            <person name="Pippel M."/>
            <person name="Attardo G.M."/>
            <person name="Benoit J.B."/>
            <person name="Bornberg-Bauer E."/>
            <person name="Tobe S.S."/>
        </authorList>
    </citation>
    <scope>NUCLEOTIDE SEQUENCE</scope>
    <source>
        <strain evidence="1">Stay&amp;Tobe</strain>
    </source>
</reference>
<dbReference type="AlphaFoldDB" id="A0AAD8ERG4"/>